<dbReference type="GeneID" id="36519502"/>
<dbReference type="Proteomes" id="UP000234585">
    <property type="component" value="Unassembled WGS sequence"/>
</dbReference>
<sequence length="177" mass="19252">MTKSEMSSAVLSRCVSAMTTGPVTSLAATTDRVNGASISPGLGPSLGVRIAILSLVSAITTRSEWEIESQVTIQHVDKLKGQNLEISDFPVAHLLQESAQKNLQAPRPVLDQTIPTVNHQEDSLIFDYYYRYIKISSREGEKEKGGEWMATRADAFFAFAAGNEQRQSLHPVGATGE</sequence>
<protein>
    <submittedName>
        <fullName evidence="1">Uncharacterized protein</fullName>
    </submittedName>
</protein>
<organism evidence="1 2">
    <name type="scientific">Aspergillus candidus</name>
    <dbReference type="NCBI Taxonomy" id="41067"/>
    <lineage>
        <taxon>Eukaryota</taxon>
        <taxon>Fungi</taxon>
        <taxon>Dikarya</taxon>
        <taxon>Ascomycota</taxon>
        <taxon>Pezizomycotina</taxon>
        <taxon>Eurotiomycetes</taxon>
        <taxon>Eurotiomycetidae</taxon>
        <taxon>Eurotiales</taxon>
        <taxon>Aspergillaceae</taxon>
        <taxon>Aspergillus</taxon>
        <taxon>Aspergillus subgen. Circumdati</taxon>
    </lineage>
</organism>
<gene>
    <name evidence="1" type="ORF">BDW47DRAFT_104491</name>
</gene>
<proteinExistence type="predicted"/>
<dbReference type="EMBL" id="KZ559133">
    <property type="protein sequence ID" value="PLB38896.1"/>
    <property type="molecule type" value="Genomic_DNA"/>
</dbReference>
<dbReference type="RefSeq" id="XP_024672908.1">
    <property type="nucleotide sequence ID" value="XM_024812342.1"/>
</dbReference>
<reference evidence="1 2" key="1">
    <citation type="submission" date="2017-12" db="EMBL/GenBank/DDBJ databases">
        <authorList>
            <consortium name="DOE Joint Genome Institute"/>
            <person name="Haridas S."/>
            <person name="Kjaerbolling I."/>
            <person name="Vesth T.C."/>
            <person name="Frisvad J.C."/>
            <person name="Nybo J.L."/>
            <person name="Theobald S."/>
            <person name="Kuo A."/>
            <person name="Bowyer P."/>
            <person name="Matsuda Y."/>
            <person name="Mondo S."/>
            <person name="Lyhne E.K."/>
            <person name="Kogle M.E."/>
            <person name="Clum A."/>
            <person name="Lipzen A."/>
            <person name="Salamov A."/>
            <person name="Ngan C.Y."/>
            <person name="Daum C."/>
            <person name="Chiniquy J."/>
            <person name="Barry K."/>
            <person name="LaButti K."/>
            <person name="Simmons B.A."/>
            <person name="Magnuson J.K."/>
            <person name="Mortensen U.H."/>
            <person name="Larsen T.O."/>
            <person name="Grigoriev I.V."/>
            <person name="Baker S.E."/>
            <person name="Andersen M.R."/>
            <person name="Nordberg H.P."/>
            <person name="Cantor M.N."/>
            <person name="Hua S.X."/>
        </authorList>
    </citation>
    <scope>NUCLEOTIDE SEQUENCE [LARGE SCALE GENOMIC DNA]</scope>
    <source>
        <strain evidence="1 2">CBS 102.13</strain>
    </source>
</reference>
<evidence type="ECO:0000313" key="1">
    <source>
        <dbReference type="EMBL" id="PLB38896.1"/>
    </source>
</evidence>
<evidence type="ECO:0000313" key="2">
    <source>
        <dbReference type="Proteomes" id="UP000234585"/>
    </source>
</evidence>
<dbReference type="AlphaFoldDB" id="A0A2I2FE35"/>
<name>A0A2I2FE35_ASPCN</name>
<accession>A0A2I2FE35</accession>
<keyword evidence="2" id="KW-1185">Reference proteome</keyword>